<organism evidence="1 2">
    <name type="scientific">Cnuibacter physcomitrellae</name>
    <dbReference type="NCBI Taxonomy" id="1619308"/>
    <lineage>
        <taxon>Bacteria</taxon>
        <taxon>Bacillati</taxon>
        <taxon>Actinomycetota</taxon>
        <taxon>Actinomycetes</taxon>
        <taxon>Micrococcales</taxon>
        <taxon>Microbacteriaceae</taxon>
        <taxon>Cnuibacter</taxon>
    </lineage>
</organism>
<keyword evidence="2" id="KW-1185">Reference proteome</keyword>
<reference evidence="1 2" key="1">
    <citation type="submission" date="2017-04" db="EMBL/GenBank/DDBJ databases">
        <authorList>
            <person name="Afonso C.L."/>
            <person name="Miller P.J."/>
            <person name="Scott M.A."/>
            <person name="Spackman E."/>
            <person name="Goraichik I."/>
            <person name="Dimitrov K.M."/>
            <person name="Suarez D.L."/>
            <person name="Swayne D.E."/>
        </authorList>
    </citation>
    <scope>NUCLEOTIDE SEQUENCE [LARGE SCALE GENOMIC DNA]</scope>
    <source>
        <strain evidence="2">XA(T)</strain>
    </source>
</reference>
<gene>
    <name evidence="1" type="ORF">B5808_08370</name>
</gene>
<evidence type="ECO:0000313" key="2">
    <source>
        <dbReference type="Proteomes" id="UP000192775"/>
    </source>
</evidence>
<sequence length="197" mass="21071">MTDDQRDLFDEDRLDGHTVEELSDYLDAGRQPADPSIDDSAGCQIALSALERLRATSLSALDAAESATPHDEGWIRGVMADIALDAHAGRDIPIPYPDPTVRLAITEGAVRELVRSVGDAQDGLLVGRVRLQGDVETLGAPVGLQITVTVAYGFEIPVVVAALRAAVRAALLHHVVLDVDDIEVTVTDIHGLPEELR</sequence>
<proteinExistence type="predicted"/>
<dbReference type="AlphaFoldDB" id="A0A1X9LQ94"/>
<name>A0A1X9LQ94_9MICO</name>
<dbReference type="RefSeq" id="WP_085021424.1">
    <property type="nucleotide sequence ID" value="NZ_BMHD01000001.1"/>
</dbReference>
<dbReference type="STRING" id="1619308.B5808_08370"/>
<dbReference type="Proteomes" id="UP000192775">
    <property type="component" value="Chromosome"/>
</dbReference>
<dbReference type="EMBL" id="CP020715">
    <property type="protein sequence ID" value="ARJ07287.1"/>
    <property type="molecule type" value="Genomic_DNA"/>
</dbReference>
<dbReference type="KEGG" id="cphy:B5808_08370"/>
<accession>A0A1X9LQ94</accession>
<protein>
    <submittedName>
        <fullName evidence="1">Uncharacterized protein</fullName>
    </submittedName>
</protein>
<evidence type="ECO:0000313" key="1">
    <source>
        <dbReference type="EMBL" id="ARJ07287.1"/>
    </source>
</evidence>